<organism evidence="10 11">
    <name type="scientific">Blautia obeum</name>
    <dbReference type="NCBI Taxonomy" id="40520"/>
    <lineage>
        <taxon>Bacteria</taxon>
        <taxon>Bacillati</taxon>
        <taxon>Bacillota</taxon>
        <taxon>Clostridia</taxon>
        <taxon>Lachnospirales</taxon>
        <taxon>Lachnospiraceae</taxon>
        <taxon>Blautia</taxon>
    </lineage>
</organism>
<dbReference type="PANTHER" id="PTHR43210">
    <property type="entry name" value="DETHIOBIOTIN SYNTHETASE"/>
    <property type="match status" value="1"/>
</dbReference>
<dbReference type="EMBL" id="CYZA01000015">
    <property type="protein sequence ID" value="CUO29648.1"/>
    <property type="molecule type" value="Genomic_DNA"/>
</dbReference>
<keyword evidence="2 9" id="KW-0436">Ligase</keyword>
<dbReference type="PIRSF" id="PIRSF006755">
    <property type="entry name" value="DTB_synth"/>
    <property type="match status" value="1"/>
</dbReference>
<evidence type="ECO:0000256" key="3">
    <source>
        <dbReference type="ARBA" id="ARBA00022723"/>
    </source>
</evidence>
<evidence type="ECO:0000256" key="4">
    <source>
        <dbReference type="ARBA" id="ARBA00022741"/>
    </source>
</evidence>
<evidence type="ECO:0000256" key="8">
    <source>
        <dbReference type="ARBA" id="ARBA00047386"/>
    </source>
</evidence>
<accession>A0A174DZI7</accession>
<keyword evidence="3 9" id="KW-0479">Metal-binding</keyword>
<dbReference type="Pfam" id="PF13500">
    <property type="entry name" value="AAA_26"/>
    <property type="match status" value="1"/>
</dbReference>
<evidence type="ECO:0000256" key="7">
    <source>
        <dbReference type="ARBA" id="ARBA00022842"/>
    </source>
</evidence>
<dbReference type="CDD" id="cd03109">
    <property type="entry name" value="DTBS"/>
    <property type="match status" value="1"/>
</dbReference>
<feature type="binding site" evidence="9">
    <location>
        <begin position="180"/>
        <end position="181"/>
    </location>
    <ligand>
        <name>ATP</name>
        <dbReference type="ChEBI" id="CHEBI:30616"/>
    </ligand>
</feature>
<feature type="active site" evidence="9">
    <location>
        <position position="38"/>
    </location>
</feature>
<evidence type="ECO:0000256" key="5">
    <source>
        <dbReference type="ARBA" id="ARBA00022756"/>
    </source>
</evidence>
<comment type="cofactor">
    <cofactor evidence="9">
        <name>Mg(2+)</name>
        <dbReference type="ChEBI" id="CHEBI:18420"/>
    </cofactor>
</comment>
<feature type="binding site" evidence="9">
    <location>
        <position position="17"/>
    </location>
    <ligand>
        <name>Mg(2+)</name>
        <dbReference type="ChEBI" id="CHEBI:18420"/>
    </ligand>
</feature>
<dbReference type="EC" id="6.3.3.3" evidence="9"/>
<keyword evidence="5 9" id="KW-0093">Biotin biosynthesis</keyword>
<dbReference type="PANTHER" id="PTHR43210:SF2">
    <property type="entry name" value="ATP-DEPENDENT DETHIOBIOTIN SYNTHETASE BIOD 2"/>
    <property type="match status" value="1"/>
</dbReference>
<dbReference type="AlphaFoldDB" id="A0A174DZI7"/>
<gene>
    <name evidence="10" type="primary">bioD1</name>
    <name evidence="9" type="synonym">bioD</name>
    <name evidence="10" type="ORF">ERS852395_02611</name>
</gene>
<proteinExistence type="inferred from homology"/>
<comment type="function">
    <text evidence="9">Catalyzes a mechanistically unusual reaction, the ATP-dependent insertion of CO2 between the N7 and N8 nitrogen atoms of 7,8-diaminopelargonic acid (DAPA, also called 7,8-diammoniononanoate) to form a ureido ring.</text>
</comment>
<comment type="caution">
    <text evidence="9">Lacks conserved residue(s) required for the propagation of feature annotation.</text>
</comment>
<dbReference type="GO" id="GO:0005524">
    <property type="term" value="F:ATP binding"/>
    <property type="evidence" value="ECO:0007669"/>
    <property type="project" value="UniProtKB-UniRule"/>
</dbReference>
<dbReference type="GO" id="GO:0005829">
    <property type="term" value="C:cytosol"/>
    <property type="evidence" value="ECO:0007669"/>
    <property type="project" value="TreeGrafter"/>
</dbReference>
<evidence type="ECO:0000256" key="6">
    <source>
        <dbReference type="ARBA" id="ARBA00022840"/>
    </source>
</evidence>
<reference evidence="10 11" key="1">
    <citation type="submission" date="2015-09" db="EMBL/GenBank/DDBJ databases">
        <authorList>
            <consortium name="Pathogen Informatics"/>
        </authorList>
    </citation>
    <scope>NUCLEOTIDE SEQUENCE [LARGE SCALE GENOMIC DNA]</scope>
    <source>
        <strain evidence="10 11">2789STDY5608838</strain>
    </source>
</reference>
<keyword evidence="4 9" id="KW-0547">Nucleotide-binding</keyword>
<dbReference type="InterPro" id="IPR004472">
    <property type="entry name" value="DTB_synth_BioD"/>
</dbReference>
<name>A0A174DZI7_9FIRM</name>
<evidence type="ECO:0000313" key="10">
    <source>
        <dbReference type="EMBL" id="CUO29648.1"/>
    </source>
</evidence>
<evidence type="ECO:0000313" key="11">
    <source>
        <dbReference type="Proteomes" id="UP000095447"/>
    </source>
</evidence>
<comment type="similarity">
    <text evidence="9">Belongs to the dethiobiotin synthetase family.</text>
</comment>
<feature type="binding site" evidence="9">
    <location>
        <position position="117"/>
    </location>
    <ligand>
        <name>Mg(2+)</name>
        <dbReference type="ChEBI" id="CHEBI:18420"/>
    </ligand>
</feature>
<evidence type="ECO:0000256" key="9">
    <source>
        <dbReference type="HAMAP-Rule" id="MF_00336"/>
    </source>
</evidence>
<comment type="catalytic activity">
    <reaction evidence="9">
        <text>(7R,8S)-7,8-diammoniononanoate + CO2 + ATP = (4R,5S)-dethiobiotin + ADP + phosphate + 3 H(+)</text>
        <dbReference type="Rhea" id="RHEA:15805"/>
        <dbReference type="ChEBI" id="CHEBI:15378"/>
        <dbReference type="ChEBI" id="CHEBI:16526"/>
        <dbReference type="ChEBI" id="CHEBI:30616"/>
        <dbReference type="ChEBI" id="CHEBI:43474"/>
        <dbReference type="ChEBI" id="CHEBI:149469"/>
        <dbReference type="ChEBI" id="CHEBI:149473"/>
        <dbReference type="ChEBI" id="CHEBI:456216"/>
        <dbReference type="EC" id="6.3.3.3"/>
    </reaction>
</comment>
<keyword evidence="7 9" id="KW-0460">Magnesium</keyword>
<comment type="subunit">
    <text evidence="9">Homodimer.</text>
</comment>
<comment type="catalytic activity">
    <reaction evidence="8">
        <text>(7R,8S)-8-amino-7-(carboxyamino)nonanoate + ATP = (4R,5S)-dethiobiotin + ADP + phosphate + H(+)</text>
        <dbReference type="Rhea" id="RHEA:63684"/>
        <dbReference type="ChEBI" id="CHEBI:15378"/>
        <dbReference type="ChEBI" id="CHEBI:30616"/>
        <dbReference type="ChEBI" id="CHEBI:43474"/>
        <dbReference type="ChEBI" id="CHEBI:149470"/>
        <dbReference type="ChEBI" id="CHEBI:149473"/>
        <dbReference type="ChEBI" id="CHEBI:456216"/>
    </reaction>
</comment>
<comment type="pathway">
    <text evidence="9">Cofactor biosynthesis; biotin biosynthesis; biotin from 7,8-diaminononanoate: step 1/2.</text>
</comment>
<evidence type="ECO:0000256" key="1">
    <source>
        <dbReference type="ARBA" id="ARBA00022490"/>
    </source>
</evidence>
<dbReference type="UniPathway" id="UPA00078">
    <property type="reaction ID" value="UER00161"/>
</dbReference>
<dbReference type="Proteomes" id="UP000095447">
    <property type="component" value="Unassembled WGS sequence"/>
</dbReference>
<feature type="binding site" evidence="9">
    <location>
        <position position="56"/>
    </location>
    <ligand>
        <name>Mg(2+)</name>
        <dbReference type="ChEBI" id="CHEBI:18420"/>
    </ligand>
</feature>
<feature type="binding site" evidence="9">
    <location>
        <begin position="117"/>
        <end position="120"/>
    </location>
    <ligand>
        <name>ATP</name>
        <dbReference type="ChEBI" id="CHEBI:30616"/>
    </ligand>
</feature>
<protein>
    <recommendedName>
        <fullName evidence="9">ATP-dependent dethiobiotin synthetase BioD</fullName>
        <ecNumber evidence="9">6.3.3.3</ecNumber>
    </recommendedName>
    <alternativeName>
        <fullName evidence="9">DTB synthetase</fullName>
        <shortName evidence="9">DTBS</shortName>
    </alternativeName>
    <alternativeName>
        <fullName evidence="9">Dethiobiotin synthase</fullName>
    </alternativeName>
</protein>
<feature type="binding site" evidence="9">
    <location>
        <position position="209"/>
    </location>
    <ligand>
        <name>ATP</name>
        <dbReference type="ChEBI" id="CHEBI:30616"/>
    </ligand>
</feature>
<sequence length="232" mass="25487">MSKAVFITGTGTDMGKTYLSGLIVKKLAQAGKNPAYYKAAMSGNDRRADGSLIPGDALFVKEMSGISQSLDDMCPYVYENAWSPHLASRVEGNPVDLDVVRRGFLKAANDYEYITMEGSGGILCPLCFDERKIQLEDVIREFELSSILVADAGLGTINSVVLTAEYMKVHSLPIKGIIFNHYHPGNIMEEDNIAMCQYMTGLPVIAKVQDNAKDLDIDADVLAEFYDEVKIK</sequence>
<feature type="binding site" evidence="9">
    <location>
        <position position="42"/>
    </location>
    <ligand>
        <name>substrate</name>
    </ligand>
</feature>
<dbReference type="GO" id="GO:0000287">
    <property type="term" value="F:magnesium ion binding"/>
    <property type="evidence" value="ECO:0007669"/>
    <property type="project" value="UniProtKB-UniRule"/>
</dbReference>
<dbReference type="HAMAP" id="MF_00336">
    <property type="entry name" value="BioD"/>
    <property type="match status" value="1"/>
</dbReference>
<dbReference type="NCBIfam" id="TIGR00347">
    <property type="entry name" value="bioD"/>
    <property type="match status" value="1"/>
</dbReference>
<dbReference type="InterPro" id="IPR027417">
    <property type="entry name" value="P-loop_NTPase"/>
</dbReference>
<evidence type="ECO:0000256" key="2">
    <source>
        <dbReference type="ARBA" id="ARBA00022598"/>
    </source>
</evidence>
<keyword evidence="6 9" id="KW-0067">ATP-binding</keyword>
<dbReference type="RefSeq" id="WP_055053848.1">
    <property type="nucleotide sequence ID" value="NZ_CYZA01000015.1"/>
</dbReference>
<dbReference type="GO" id="GO:0009102">
    <property type="term" value="P:biotin biosynthetic process"/>
    <property type="evidence" value="ECO:0007669"/>
    <property type="project" value="UniProtKB-UniRule"/>
</dbReference>
<comment type="subcellular location">
    <subcellularLocation>
        <location evidence="9">Cytoplasm</location>
    </subcellularLocation>
</comment>
<dbReference type="SUPFAM" id="SSF52540">
    <property type="entry name" value="P-loop containing nucleoside triphosphate hydrolases"/>
    <property type="match status" value="1"/>
</dbReference>
<dbReference type="Gene3D" id="3.40.50.300">
    <property type="entry name" value="P-loop containing nucleotide triphosphate hydrolases"/>
    <property type="match status" value="1"/>
</dbReference>
<dbReference type="GO" id="GO:0004141">
    <property type="term" value="F:dethiobiotin synthase activity"/>
    <property type="evidence" value="ECO:0007669"/>
    <property type="project" value="UniProtKB-UniRule"/>
</dbReference>
<feature type="binding site" evidence="9">
    <location>
        <position position="56"/>
    </location>
    <ligand>
        <name>ATP</name>
        <dbReference type="ChEBI" id="CHEBI:30616"/>
    </ligand>
</feature>
<keyword evidence="1 9" id="KW-0963">Cytoplasm</keyword>